<protein>
    <recommendedName>
        <fullName evidence="1">undecaprenyl-diphosphate phosphatase</fullName>
        <ecNumber evidence="1">3.6.1.27</ecNumber>
    </recommendedName>
    <alternativeName>
        <fullName evidence="2">Undecaprenyl pyrophosphate phosphatase</fullName>
    </alternativeName>
</protein>
<dbReference type="InterPro" id="IPR000326">
    <property type="entry name" value="PAP2/HPO"/>
</dbReference>
<dbReference type="Pfam" id="PF01569">
    <property type="entry name" value="PAP2"/>
    <property type="match status" value="1"/>
</dbReference>
<proteinExistence type="predicted"/>
<dbReference type="HOGENOM" id="CLU_619478_0_0_6"/>
<dbReference type="RefSeq" id="WP_004745083.1">
    <property type="nucleotide sequence ID" value="NZ_AFWI01000152.1"/>
</dbReference>
<dbReference type="SMART" id="SM00014">
    <property type="entry name" value="acidPPc"/>
    <property type="match status" value="1"/>
</dbReference>
<evidence type="ECO:0000259" key="5">
    <source>
        <dbReference type="SMART" id="SM00014"/>
    </source>
</evidence>
<comment type="catalytic activity">
    <reaction evidence="3">
        <text>di-trans,octa-cis-undecaprenyl diphosphate + H2O = di-trans,octa-cis-undecaprenyl phosphate + phosphate + H(+)</text>
        <dbReference type="Rhea" id="RHEA:28094"/>
        <dbReference type="ChEBI" id="CHEBI:15377"/>
        <dbReference type="ChEBI" id="CHEBI:15378"/>
        <dbReference type="ChEBI" id="CHEBI:43474"/>
        <dbReference type="ChEBI" id="CHEBI:58405"/>
        <dbReference type="ChEBI" id="CHEBI:60392"/>
        <dbReference type="EC" id="3.6.1.27"/>
    </reaction>
</comment>
<dbReference type="Gene3D" id="1.20.144.10">
    <property type="entry name" value="Phosphatidic acid phosphatase type 2/haloperoxidase"/>
    <property type="match status" value="1"/>
</dbReference>
<accession>F9T6F0</accession>
<dbReference type="PANTHER" id="PTHR14969">
    <property type="entry name" value="SPHINGOSINE-1-PHOSPHATE PHOSPHOHYDROLASE"/>
    <property type="match status" value="1"/>
</dbReference>
<dbReference type="SUPFAM" id="SSF56925">
    <property type="entry name" value="OMPA-like"/>
    <property type="match status" value="1"/>
</dbReference>
<reference evidence="7 8" key="2">
    <citation type="journal article" date="2012" name="Int. J. Syst. Evol. Microbiol.">
        <title>Vibrio caribbeanicus sp. nov., isolated from the marine sponge Scleritoderma cyanea.</title>
        <authorList>
            <person name="Hoffmann M."/>
            <person name="Monday S.R."/>
            <person name="Allard M.W."/>
            <person name="Strain E.A."/>
            <person name="Whittaker P."/>
            <person name="Naum M."/>
            <person name="McCarthy P.J."/>
            <person name="Lopez J.V."/>
            <person name="Fischer M."/>
            <person name="Brown E.W."/>
        </authorList>
    </citation>
    <scope>NUCLEOTIDE SEQUENCE [LARGE SCALE GENOMIC DNA]</scope>
    <source>
        <strain evidence="7 8">ATCC 19109</strain>
    </source>
</reference>
<dbReference type="GeneID" id="23447339"/>
<dbReference type="CDD" id="cd03394">
    <property type="entry name" value="PAP2_like_5"/>
    <property type="match status" value="1"/>
</dbReference>
<feature type="chain" id="PRO_5003387321" description="undecaprenyl-diphosphate phosphatase" evidence="4">
    <location>
        <begin position="22"/>
        <end position="426"/>
    </location>
</feature>
<evidence type="ECO:0000256" key="4">
    <source>
        <dbReference type="SAM" id="SignalP"/>
    </source>
</evidence>
<evidence type="ECO:0000256" key="3">
    <source>
        <dbReference type="ARBA" id="ARBA00047594"/>
    </source>
</evidence>
<organism evidence="6 9">
    <name type="scientific">Vibrio tubiashii ATCC 19109</name>
    <dbReference type="NCBI Taxonomy" id="1051646"/>
    <lineage>
        <taxon>Bacteria</taxon>
        <taxon>Pseudomonadati</taxon>
        <taxon>Pseudomonadota</taxon>
        <taxon>Gammaproteobacteria</taxon>
        <taxon>Vibrionales</taxon>
        <taxon>Vibrionaceae</taxon>
        <taxon>Vibrio</taxon>
        <taxon>Vibrio oreintalis group</taxon>
    </lineage>
</organism>
<dbReference type="EC" id="3.6.1.27" evidence="1"/>
<dbReference type="EMBL" id="AFWI01000152">
    <property type="protein sequence ID" value="EGU54613.1"/>
    <property type="molecule type" value="Genomic_DNA"/>
</dbReference>
<dbReference type="KEGG" id="vtu:IX91_21700"/>
<evidence type="ECO:0000256" key="2">
    <source>
        <dbReference type="ARBA" id="ARBA00032707"/>
    </source>
</evidence>
<keyword evidence="8" id="KW-1185">Reference proteome</keyword>
<reference evidence="7" key="1">
    <citation type="submission" date="2011-08" db="EMBL/GenBank/DDBJ databases">
        <authorList>
            <person name="Hoffman M."/>
            <person name="Strain E.A."/>
            <person name="Brown E."/>
            <person name="Allard M.W."/>
        </authorList>
    </citation>
    <scope>NUCLEOTIDE SEQUENCE</scope>
    <source>
        <strain evidence="7">ATCC 19109</strain>
    </source>
</reference>
<evidence type="ECO:0000313" key="6">
    <source>
        <dbReference type="EMBL" id="AIW16697.1"/>
    </source>
</evidence>
<feature type="signal peptide" evidence="4">
    <location>
        <begin position="1"/>
        <end position="21"/>
    </location>
</feature>
<name>F9T6F0_9VIBR</name>
<sequence>MKKSIVSMAVGLCLCSSLSYAGNAITDNVNDDHVVAGDYIQVALPLTGLFAAWLHDDAEGAKQLTYSLATTVGIVQAGKYAIGRVRPNASNYASFPSGHTAAAFSGAAFLQSRYGAKWGIPAYLAASYVGASRIHGNRHYADDVVAGAGIAFLTNQFFVSEYTPEGVNLGVAPLKDGMMLNFSLTNDALNYDSKRQRSKLNTQKVRRHSFTLDIGFNLHDSIGDIGASSALKGSSQVDEHQPFSNATYAYQLDKTSAIEVQLSPNETRRYGLATNDFMLGDKAYSKDDSLLVALRQWSIGASYLKSYQLIENVDFTAGVGLHAYYVELEVDRVNGGAHSSLSSTPILPSVTAKLEYQLSQNWSAHARVDYQALDKDKVFSSEGGVTYQVNPEWDIDLKYSHTNNRWNSSAAQYRSDSVVFAVTNHF</sequence>
<dbReference type="InterPro" id="IPR036938">
    <property type="entry name" value="PAP2/HPO_sf"/>
</dbReference>
<dbReference type="PATRIC" id="fig|1051646.9.peg.4263"/>
<dbReference type="PANTHER" id="PTHR14969:SF13">
    <property type="entry name" value="AT30094P"/>
    <property type="match status" value="1"/>
</dbReference>
<dbReference type="Proteomes" id="UP000003836">
    <property type="component" value="Unassembled WGS sequence"/>
</dbReference>
<dbReference type="InterPro" id="IPR011250">
    <property type="entry name" value="OMP/PagP_B-barrel"/>
</dbReference>
<dbReference type="STRING" id="1051646.IX91_21700"/>
<dbReference type="eggNOG" id="COG0671">
    <property type="taxonomic scope" value="Bacteria"/>
</dbReference>
<evidence type="ECO:0000313" key="7">
    <source>
        <dbReference type="EMBL" id="EGU54613.1"/>
    </source>
</evidence>
<dbReference type="Gene3D" id="2.40.160.20">
    <property type="match status" value="1"/>
</dbReference>
<evidence type="ECO:0000256" key="1">
    <source>
        <dbReference type="ARBA" id="ARBA00012374"/>
    </source>
</evidence>
<keyword evidence="4" id="KW-0732">Signal</keyword>
<evidence type="ECO:0000313" key="8">
    <source>
        <dbReference type="Proteomes" id="UP000003836"/>
    </source>
</evidence>
<reference evidence="6 9" key="3">
    <citation type="submission" date="2014-08" db="EMBL/GenBank/DDBJ databases">
        <title>First Complete Genome Sequence of the Shellfish Pathogen Vibrio tubiashii.</title>
        <authorList>
            <person name="Richards G.P."/>
            <person name="Needleman D.S."/>
            <person name="Watson M.A."/>
            <person name="Bono J.L."/>
        </authorList>
    </citation>
    <scope>NUCLEOTIDE SEQUENCE [LARGE SCALE GENOMIC DNA]</scope>
    <source>
        <strain evidence="6 9">ATCC 19109</strain>
    </source>
</reference>
<feature type="domain" description="Phosphatidic acid phosphatase type 2/haloperoxidase" evidence="5">
    <location>
        <begin position="62"/>
        <end position="159"/>
    </location>
</feature>
<gene>
    <name evidence="6" type="ORF">IX91_21700</name>
    <name evidence="7" type="ORF">VITU9109_13686</name>
</gene>
<dbReference type="GO" id="GO:0050380">
    <property type="term" value="F:undecaprenyl-diphosphatase activity"/>
    <property type="evidence" value="ECO:0007669"/>
    <property type="project" value="UniProtKB-EC"/>
</dbReference>
<dbReference type="EMBL" id="CP009355">
    <property type="protein sequence ID" value="AIW16697.1"/>
    <property type="molecule type" value="Genomic_DNA"/>
</dbReference>
<dbReference type="AlphaFoldDB" id="F9T6F0"/>
<evidence type="ECO:0000313" key="9">
    <source>
        <dbReference type="Proteomes" id="UP000030071"/>
    </source>
</evidence>
<dbReference type="Proteomes" id="UP000030071">
    <property type="component" value="Chromosome 2"/>
</dbReference>
<dbReference type="SUPFAM" id="SSF48317">
    <property type="entry name" value="Acid phosphatase/Vanadium-dependent haloperoxidase"/>
    <property type="match status" value="1"/>
</dbReference>